<dbReference type="PROSITE" id="PS50082">
    <property type="entry name" value="WD_REPEATS_2"/>
    <property type="match status" value="1"/>
</dbReference>
<dbReference type="PANTHER" id="PTHR19862:SF14">
    <property type="entry name" value="WD REPEAT-CONTAINING PROTEIN 48"/>
    <property type="match status" value="1"/>
</dbReference>
<dbReference type="InterPro" id="IPR036322">
    <property type="entry name" value="WD40_repeat_dom_sf"/>
</dbReference>
<dbReference type="Pfam" id="PF00400">
    <property type="entry name" value="WD40"/>
    <property type="match status" value="2"/>
</dbReference>
<dbReference type="Proteomes" id="UP000681720">
    <property type="component" value="Unassembled WGS sequence"/>
</dbReference>
<gene>
    <name evidence="2" type="ORF">GIL414_LOCUS79046</name>
</gene>
<dbReference type="PANTHER" id="PTHR19862">
    <property type="entry name" value="WD REPEAT-CONTAINING PROTEIN 48"/>
    <property type="match status" value="1"/>
</dbReference>
<evidence type="ECO:0000313" key="3">
    <source>
        <dbReference type="Proteomes" id="UP000681720"/>
    </source>
</evidence>
<comment type="caution">
    <text evidence="2">The sequence shown here is derived from an EMBL/GenBank/DDBJ whole genome shotgun (WGS) entry which is preliminary data.</text>
</comment>
<dbReference type="SMART" id="SM00320">
    <property type="entry name" value="WD40"/>
    <property type="match status" value="2"/>
</dbReference>
<protein>
    <submittedName>
        <fullName evidence="2">Uncharacterized protein</fullName>
    </submittedName>
</protein>
<name>A0A8S3IXK2_9BILA</name>
<dbReference type="GO" id="GO:0000724">
    <property type="term" value="P:double-strand break repair via homologous recombination"/>
    <property type="evidence" value="ECO:0007669"/>
    <property type="project" value="TreeGrafter"/>
</dbReference>
<reference evidence="2" key="1">
    <citation type="submission" date="2021-02" db="EMBL/GenBank/DDBJ databases">
        <authorList>
            <person name="Nowell W R."/>
        </authorList>
    </citation>
    <scope>NUCLEOTIDE SEQUENCE</scope>
</reference>
<dbReference type="InterPro" id="IPR001680">
    <property type="entry name" value="WD40_rpt"/>
</dbReference>
<dbReference type="SUPFAM" id="SSF50978">
    <property type="entry name" value="WD40 repeat-like"/>
    <property type="match status" value="1"/>
</dbReference>
<keyword evidence="1" id="KW-0853">WD repeat</keyword>
<dbReference type="EMBL" id="CAJOBJ010351400">
    <property type="protein sequence ID" value="CAF5208707.1"/>
    <property type="molecule type" value="Genomic_DNA"/>
</dbReference>
<feature type="non-terminal residue" evidence="2">
    <location>
        <position position="1"/>
    </location>
</feature>
<dbReference type="Gene3D" id="2.130.10.10">
    <property type="entry name" value="YVTN repeat-like/Quinoprotein amine dehydrogenase"/>
    <property type="match status" value="1"/>
</dbReference>
<sequence>IRVYDPRTCTLLMKLKGHTDNIRALVLNRDGTQCISASSDHSIRIWSLGQQRCITKLHIHSDAVWTLCANEAFTKLYSSGRDRRVYVTDLADTSRSVCVCQETEPVLRNAC</sequence>
<proteinExistence type="predicted"/>
<evidence type="ECO:0000313" key="2">
    <source>
        <dbReference type="EMBL" id="CAF5208707.1"/>
    </source>
</evidence>
<accession>A0A8S3IXK2</accession>
<evidence type="ECO:0000256" key="1">
    <source>
        <dbReference type="PROSITE-ProRule" id="PRU00221"/>
    </source>
</evidence>
<dbReference type="AlphaFoldDB" id="A0A8S3IXK2"/>
<dbReference type="PROSITE" id="PS50294">
    <property type="entry name" value="WD_REPEATS_REGION"/>
    <property type="match status" value="1"/>
</dbReference>
<dbReference type="InterPro" id="IPR051246">
    <property type="entry name" value="WDR48"/>
</dbReference>
<organism evidence="2 3">
    <name type="scientific">Rotaria magnacalcarata</name>
    <dbReference type="NCBI Taxonomy" id="392030"/>
    <lineage>
        <taxon>Eukaryota</taxon>
        <taxon>Metazoa</taxon>
        <taxon>Spiralia</taxon>
        <taxon>Gnathifera</taxon>
        <taxon>Rotifera</taxon>
        <taxon>Eurotatoria</taxon>
        <taxon>Bdelloidea</taxon>
        <taxon>Philodinida</taxon>
        <taxon>Philodinidae</taxon>
        <taxon>Rotaria</taxon>
    </lineage>
</organism>
<feature type="repeat" description="WD" evidence="1">
    <location>
        <begin position="15"/>
        <end position="56"/>
    </location>
</feature>
<dbReference type="GO" id="GO:0043130">
    <property type="term" value="F:ubiquitin binding"/>
    <property type="evidence" value="ECO:0007669"/>
    <property type="project" value="TreeGrafter"/>
</dbReference>
<dbReference type="InterPro" id="IPR015943">
    <property type="entry name" value="WD40/YVTN_repeat-like_dom_sf"/>
</dbReference>